<dbReference type="AlphaFoldDB" id="A0A1M6DMM9"/>
<organism evidence="1 2">
    <name type="scientific">Lutispora thermophila DSM 19022</name>
    <dbReference type="NCBI Taxonomy" id="1122184"/>
    <lineage>
        <taxon>Bacteria</taxon>
        <taxon>Bacillati</taxon>
        <taxon>Bacillota</taxon>
        <taxon>Clostridia</taxon>
        <taxon>Lutisporales</taxon>
        <taxon>Lutisporaceae</taxon>
        <taxon>Lutispora</taxon>
    </lineage>
</organism>
<accession>A0A1M6DMM9</accession>
<protein>
    <submittedName>
        <fullName evidence="1">Peptide maturation system protein, TIGR04066 family</fullName>
    </submittedName>
</protein>
<dbReference type="InterPro" id="IPR023823">
    <property type="entry name" value="CHP04066_peptide_maturation"/>
</dbReference>
<dbReference type="STRING" id="1122184.SAMN02745176_01188"/>
<dbReference type="OrthoDB" id="5464925at2"/>
<dbReference type="EMBL" id="FQZS01000007">
    <property type="protein sequence ID" value="SHI74445.1"/>
    <property type="molecule type" value="Genomic_DNA"/>
</dbReference>
<dbReference type="Gene3D" id="3.40.50.300">
    <property type="entry name" value="P-loop containing nucleotide triphosphate hydrolases"/>
    <property type="match status" value="1"/>
</dbReference>
<dbReference type="InterPro" id="IPR027417">
    <property type="entry name" value="P-loop_NTPase"/>
</dbReference>
<keyword evidence="2" id="KW-1185">Reference proteome</keyword>
<sequence length="372" mass="42327">MDRKRALIYPYDSESAFLLRFNHLNKVFNSVGVVSPRGWALVGKDAGTADGGGEIGLIVAKDFEEYNDKDYDAVVLVDSFKELDFEKIVYPKLELQVSKGKGIISLTKIESYHLKLLEDLCNSNNVSFQSFVDDKKPNMPKLTNILDIDVPVIFVLGLGDRTQKFNIQLSLWEGLKRLGYNVSQIGSKSYGSIFGFHSFPDFMLSDDISEQNKVILFNRMVKRIEINEKPDVIIIGVPGGIMAINKDIAQGFGIIPYMISQAVKADASILSIYYEEYSEDFFKEIELLAKYRFRATIDCFNLSNIKIDYAEVEQSKQMSYLMVDKAFIDDKKNKYKGVNKPFFNIFNENDQRDIVQYIVDVLSGEEAIEDVL</sequence>
<evidence type="ECO:0000313" key="2">
    <source>
        <dbReference type="Proteomes" id="UP000184442"/>
    </source>
</evidence>
<name>A0A1M6DMM9_9FIRM</name>
<dbReference type="RefSeq" id="WP_084524393.1">
    <property type="nucleotide sequence ID" value="NZ_FQZS01000007.1"/>
</dbReference>
<dbReference type="Proteomes" id="UP000184442">
    <property type="component" value="Unassembled WGS sequence"/>
</dbReference>
<dbReference type="NCBIfam" id="TIGR04066">
    <property type="entry name" value="nat_prod_clost"/>
    <property type="match status" value="1"/>
</dbReference>
<gene>
    <name evidence="1" type="ORF">SAMN02745176_01188</name>
</gene>
<proteinExistence type="predicted"/>
<evidence type="ECO:0000313" key="1">
    <source>
        <dbReference type="EMBL" id="SHI74445.1"/>
    </source>
</evidence>
<reference evidence="1 2" key="1">
    <citation type="submission" date="2016-11" db="EMBL/GenBank/DDBJ databases">
        <authorList>
            <person name="Jaros S."/>
            <person name="Januszkiewicz K."/>
            <person name="Wedrychowicz H."/>
        </authorList>
    </citation>
    <scope>NUCLEOTIDE SEQUENCE [LARGE SCALE GENOMIC DNA]</scope>
    <source>
        <strain evidence="1 2">DSM 19022</strain>
    </source>
</reference>